<keyword evidence="1" id="KW-1133">Transmembrane helix</keyword>
<protein>
    <submittedName>
        <fullName evidence="2">Uncharacterized protein</fullName>
    </submittedName>
</protein>
<organism evidence="2 3">
    <name type="scientific">Phaseolus vulgaris</name>
    <name type="common">Kidney bean</name>
    <name type="synonym">French bean</name>
    <dbReference type="NCBI Taxonomy" id="3885"/>
    <lineage>
        <taxon>Eukaryota</taxon>
        <taxon>Viridiplantae</taxon>
        <taxon>Streptophyta</taxon>
        <taxon>Embryophyta</taxon>
        <taxon>Tracheophyta</taxon>
        <taxon>Spermatophyta</taxon>
        <taxon>Magnoliopsida</taxon>
        <taxon>eudicotyledons</taxon>
        <taxon>Gunneridae</taxon>
        <taxon>Pentapetalae</taxon>
        <taxon>rosids</taxon>
        <taxon>fabids</taxon>
        <taxon>Fabales</taxon>
        <taxon>Fabaceae</taxon>
        <taxon>Papilionoideae</taxon>
        <taxon>50 kb inversion clade</taxon>
        <taxon>NPAAA clade</taxon>
        <taxon>indigoferoid/millettioid clade</taxon>
        <taxon>Phaseoleae</taxon>
        <taxon>Phaseolus</taxon>
    </lineage>
</organism>
<dbReference type="Gramene" id="ESW13006">
    <property type="protein sequence ID" value="ESW13006"/>
    <property type="gene ID" value="PHAVU_008G160000g"/>
</dbReference>
<proteinExistence type="predicted"/>
<name>V7B956_PHAVU</name>
<evidence type="ECO:0000313" key="3">
    <source>
        <dbReference type="Proteomes" id="UP000000226"/>
    </source>
</evidence>
<keyword evidence="1" id="KW-0472">Membrane</keyword>
<sequence>MFCTGLIQASVVLGFHFSVFKLSGVWVFMFFIGAWIFLFLCFAWVQYSSFWGLGFIFKVIEISIFGVLPLGSDVPFQYFAQVAFEVSFCSPITSSLLHHQHEFKCWSCYFLVGKCY</sequence>
<evidence type="ECO:0000256" key="1">
    <source>
        <dbReference type="SAM" id="Phobius"/>
    </source>
</evidence>
<keyword evidence="1" id="KW-0812">Transmembrane</keyword>
<keyword evidence="3" id="KW-1185">Reference proteome</keyword>
<feature type="transmembrane region" description="Helical" evidence="1">
    <location>
        <begin position="52"/>
        <end position="72"/>
    </location>
</feature>
<accession>V7B956</accession>
<gene>
    <name evidence="2" type="ORF">PHAVU_008G160000g</name>
</gene>
<dbReference type="Proteomes" id="UP000000226">
    <property type="component" value="Chromosome 8"/>
</dbReference>
<feature type="transmembrane region" description="Helical" evidence="1">
    <location>
        <begin position="24"/>
        <end position="45"/>
    </location>
</feature>
<dbReference type="AlphaFoldDB" id="V7B956"/>
<evidence type="ECO:0000313" key="2">
    <source>
        <dbReference type="EMBL" id="ESW13006.1"/>
    </source>
</evidence>
<reference evidence="3" key="1">
    <citation type="journal article" date="2014" name="Nat. Genet.">
        <title>A reference genome for common bean and genome-wide analysis of dual domestications.</title>
        <authorList>
            <person name="Schmutz J."/>
            <person name="McClean P.E."/>
            <person name="Mamidi S."/>
            <person name="Wu G.A."/>
            <person name="Cannon S.B."/>
            <person name="Grimwood J."/>
            <person name="Jenkins J."/>
            <person name="Shu S."/>
            <person name="Song Q."/>
            <person name="Chavarro C."/>
            <person name="Torres-Torres M."/>
            <person name="Geffroy V."/>
            <person name="Moghaddam S.M."/>
            <person name="Gao D."/>
            <person name="Abernathy B."/>
            <person name="Barry K."/>
            <person name="Blair M."/>
            <person name="Brick M.A."/>
            <person name="Chovatia M."/>
            <person name="Gepts P."/>
            <person name="Goodstein D.M."/>
            <person name="Gonzales M."/>
            <person name="Hellsten U."/>
            <person name="Hyten D.L."/>
            <person name="Jia G."/>
            <person name="Kelly J.D."/>
            <person name="Kudrna D."/>
            <person name="Lee R."/>
            <person name="Richard M.M."/>
            <person name="Miklas P.N."/>
            <person name="Osorno J.M."/>
            <person name="Rodrigues J."/>
            <person name="Thareau V."/>
            <person name="Urrea C.A."/>
            <person name="Wang M."/>
            <person name="Yu Y."/>
            <person name="Zhang M."/>
            <person name="Wing R.A."/>
            <person name="Cregan P.B."/>
            <person name="Rokhsar D.S."/>
            <person name="Jackson S.A."/>
        </authorList>
    </citation>
    <scope>NUCLEOTIDE SEQUENCE [LARGE SCALE GENOMIC DNA]</scope>
    <source>
        <strain evidence="3">cv. G19833</strain>
    </source>
</reference>
<dbReference type="EMBL" id="CM002295">
    <property type="protein sequence ID" value="ESW13006.1"/>
    <property type="molecule type" value="Genomic_DNA"/>
</dbReference>